<protein>
    <recommendedName>
        <fullName evidence="3">BTB domain-containing protein</fullName>
    </recommendedName>
</protein>
<comment type="caution">
    <text evidence="1">The sequence shown here is derived from an EMBL/GenBank/DDBJ whole genome shotgun (WGS) entry which is preliminary data.</text>
</comment>
<organism evidence="1 2">
    <name type="scientific">Grifola frondosa</name>
    <name type="common">Maitake</name>
    <name type="synonym">Polyporus frondosus</name>
    <dbReference type="NCBI Taxonomy" id="5627"/>
    <lineage>
        <taxon>Eukaryota</taxon>
        <taxon>Fungi</taxon>
        <taxon>Dikarya</taxon>
        <taxon>Basidiomycota</taxon>
        <taxon>Agaricomycotina</taxon>
        <taxon>Agaricomycetes</taxon>
        <taxon>Polyporales</taxon>
        <taxon>Grifolaceae</taxon>
        <taxon>Grifola</taxon>
    </lineage>
</organism>
<accession>A0A1C7MLT3</accession>
<evidence type="ECO:0000313" key="1">
    <source>
        <dbReference type="EMBL" id="OBZ77386.1"/>
    </source>
</evidence>
<name>A0A1C7MLT3_GRIFR</name>
<dbReference type="Proteomes" id="UP000092993">
    <property type="component" value="Unassembled WGS sequence"/>
</dbReference>
<sequence length="258" mass="29391">MQLPELSGKSILSVAHFELLGALRVPFFEVQSTVINLDGGIPFFAERLVFRKSTPTTQSFPVEIELEESDVVLETILRFTYPLPEPVLLDLDDVCDAYQAATKYQLLKAMQALRRTFLAPRFVDSEPVRVYAIAKRFDMEEVAEIAAKQAMKFPPIWPDCEEFKDMSAQDYHALISMHRARGRAASACLDDPQLKEILRECSSCANSRRFWWKRYVEKARPMLMEAPTSDIICRAGFVAEMVDAVPCRYCCEMTNTLA</sequence>
<dbReference type="STRING" id="5627.A0A1C7MLT3"/>
<keyword evidence="2" id="KW-1185">Reference proteome</keyword>
<dbReference type="OrthoDB" id="2747634at2759"/>
<evidence type="ECO:0000313" key="2">
    <source>
        <dbReference type="Proteomes" id="UP000092993"/>
    </source>
</evidence>
<evidence type="ECO:0008006" key="3">
    <source>
        <dbReference type="Google" id="ProtNLM"/>
    </source>
</evidence>
<dbReference type="AlphaFoldDB" id="A0A1C7MLT3"/>
<dbReference type="EMBL" id="LUGG01000002">
    <property type="protein sequence ID" value="OBZ77386.1"/>
    <property type="molecule type" value="Genomic_DNA"/>
</dbReference>
<gene>
    <name evidence="1" type="ORF">A0H81_02746</name>
</gene>
<dbReference type="OMA" id="AFHACAT"/>
<reference evidence="1 2" key="1">
    <citation type="submission" date="2016-03" db="EMBL/GenBank/DDBJ databases">
        <title>Whole genome sequencing of Grifola frondosa 9006-11.</title>
        <authorList>
            <person name="Min B."/>
            <person name="Park H."/>
            <person name="Kim J.-G."/>
            <person name="Cho H."/>
            <person name="Oh Y.-L."/>
            <person name="Kong W.-S."/>
            <person name="Choi I.-G."/>
        </authorList>
    </citation>
    <scope>NUCLEOTIDE SEQUENCE [LARGE SCALE GENOMIC DNA]</scope>
    <source>
        <strain evidence="1 2">9006-11</strain>
    </source>
</reference>
<proteinExistence type="predicted"/>